<comment type="caution">
    <text evidence="2">The sequence shown here is derived from an EMBL/GenBank/DDBJ whole genome shotgun (WGS) entry which is preliminary data.</text>
</comment>
<proteinExistence type="predicted"/>
<dbReference type="PANTHER" id="PTHR14659">
    <property type="entry name" value="ALPHA- AND GAMMA-ADAPTIN-BINDING PROTEIN P34"/>
    <property type="match status" value="1"/>
</dbReference>
<dbReference type="Proteomes" id="UP000807306">
    <property type="component" value="Unassembled WGS sequence"/>
</dbReference>
<name>A0A9P6JKI2_9AGAR</name>
<organism evidence="2 3">
    <name type="scientific">Crepidotus variabilis</name>
    <dbReference type="NCBI Taxonomy" id="179855"/>
    <lineage>
        <taxon>Eukaryota</taxon>
        <taxon>Fungi</taxon>
        <taxon>Dikarya</taxon>
        <taxon>Basidiomycota</taxon>
        <taxon>Agaricomycotina</taxon>
        <taxon>Agaricomycetes</taxon>
        <taxon>Agaricomycetidae</taxon>
        <taxon>Agaricales</taxon>
        <taxon>Agaricineae</taxon>
        <taxon>Crepidotaceae</taxon>
        <taxon>Crepidotus</taxon>
    </lineage>
</organism>
<evidence type="ECO:0000313" key="2">
    <source>
        <dbReference type="EMBL" id="KAF9524282.1"/>
    </source>
</evidence>
<protein>
    <submittedName>
        <fullName evidence="2">Uncharacterized protein</fullName>
    </submittedName>
</protein>
<dbReference type="InterPro" id="IPR019341">
    <property type="entry name" value="Alpha/Gamma-adaptin-bd_p34"/>
</dbReference>
<gene>
    <name evidence="2" type="ORF">CPB83DRAFT_898034</name>
</gene>
<dbReference type="Gene3D" id="3.40.50.11960">
    <property type="match status" value="1"/>
</dbReference>
<keyword evidence="3" id="KW-1185">Reference proteome</keyword>
<dbReference type="AlphaFoldDB" id="A0A9P6JKI2"/>
<evidence type="ECO:0000313" key="3">
    <source>
        <dbReference type="Proteomes" id="UP000807306"/>
    </source>
</evidence>
<dbReference type="EMBL" id="MU157901">
    <property type="protein sequence ID" value="KAF9524282.1"/>
    <property type="molecule type" value="Genomic_DNA"/>
</dbReference>
<accession>A0A9P6JKI2</accession>
<feature type="region of interest" description="Disordered" evidence="1">
    <location>
        <begin position="36"/>
        <end position="59"/>
    </location>
</feature>
<evidence type="ECO:0000256" key="1">
    <source>
        <dbReference type="SAM" id="MobiDB-lite"/>
    </source>
</evidence>
<dbReference type="OrthoDB" id="10261384at2759"/>
<dbReference type="PANTHER" id="PTHR14659:SF1">
    <property type="entry name" value="ALPHA- AND GAMMA-ADAPTIN-BINDING PROTEIN P34"/>
    <property type="match status" value="1"/>
</dbReference>
<feature type="region of interest" description="Disordered" evidence="1">
    <location>
        <begin position="314"/>
        <end position="337"/>
    </location>
</feature>
<sequence>MDMDATSRILVVSSTLDKGKEFIDNLKTLSFSQSTSTSKVEPSSSSSSSSSSLITPSSSSLTIPWTITNKYYTASVHFYLCTLDDIFRSKTPIPSAPAVVYVFREGEEEECKKEAAELARVMKLGDLDDGEGGHEVVLGVRIRARESELAASAQKDAQVERAVESMDVDEDEEDEENASIDSTLMALGLEYVDATRSVEVDQLGKRSFGDNEGDSIPALPRVLDALSTIMWPSMKSSHPKGAAAAGHSLDLNGSFDLEDTDGEADEERDAIMKELLESTAAVTLVEKDGTTDKEQEEESKELMELMKAFVKDAEHKSRPTKPWITTSGPTEHNDDDGMTMSPTGVAGNGDEDLLTPFGTGEGKKLKHKVSLRFEDDFTAFVEAPPTATGKEKKKPFFIDFADANNSLQWDSNKTPTIPASGYATAGGLTPEADRDEVFSRYRSLGSVSDFGDFTADDDGDVEGVPAGGVYEALEDAVDSEDEDLPSQGDVQDAARKIYGRKGGEFDLDRTFGMIQQMKTEISGIEDDEERRRSAARVALGVVYGLQ</sequence>
<reference evidence="2" key="1">
    <citation type="submission" date="2020-11" db="EMBL/GenBank/DDBJ databases">
        <authorList>
            <consortium name="DOE Joint Genome Institute"/>
            <person name="Ahrendt S."/>
            <person name="Riley R."/>
            <person name="Andreopoulos W."/>
            <person name="Labutti K."/>
            <person name="Pangilinan J."/>
            <person name="Ruiz-Duenas F.J."/>
            <person name="Barrasa J.M."/>
            <person name="Sanchez-Garcia M."/>
            <person name="Camarero S."/>
            <person name="Miyauchi S."/>
            <person name="Serrano A."/>
            <person name="Linde D."/>
            <person name="Babiker R."/>
            <person name="Drula E."/>
            <person name="Ayuso-Fernandez I."/>
            <person name="Pacheco R."/>
            <person name="Padilla G."/>
            <person name="Ferreira P."/>
            <person name="Barriuso J."/>
            <person name="Kellner H."/>
            <person name="Castanera R."/>
            <person name="Alfaro M."/>
            <person name="Ramirez L."/>
            <person name="Pisabarro A.G."/>
            <person name="Kuo A."/>
            <person name="Tritt A."/>
            <person name="Lipzen A."/>
            <person name="He G."/>
            <person name="Yan M."/>
            <person name="Ng V."/>
            <person name="Cullen D."/>
            <person name="Martin F."/>
            <person name="Rosso M.-N."/>
            <person name="Henrissat B."/>
            <person name="Hibbett D."/>
            <person name="Martinez A.T."/>
            <person name="Grigoriev I.V."/>
        </authorList>
    </citation>
    <scope>NUCLEOTIDE SEQUENCE</scope>
    <source>
        <strain evidence="2">CBS 506.95</strain>
    </source>
</reference>